<dbReference type="InterPro" id="IPR001810">
    <property type="entry name" value="F-box_dom"/>
</dbReference>
<feature type="domain" description="F-box" evidence="1">
    <location>
        <begin position="16"/>
        <end position="47"/>
    </location>
</feature>
<name>A0A8H4C5S7_COLGL</name>
<accession>A0A8H4C5S7</accession>
<reference evidence="2" key="2">
    <citation type="submission" date="2020-03" db="EMBL/GenBank/DDBJ databases">
        <authorList>
            <person name="Fu F.-F."/>
            <person name="Chen J."/>
        </authorList>
    </citation>
    <scope>NUCLEOTIDE SEQUENCE</scope>
    <source>
        <strain evidence="2">Lc1</strain>
    </source>
</reference>
<dbReference type="RefSeq" id="XP_045256979.1">
    <property type="nucleotide sequence ID" value="XM_045411796.1"/>
</dbReference>
<dbReference type="AlphaFoldDB" id="A0A8H4C5S7"/>
<dbReference type="SUPFAM" id="SSF81383">
    <property type="entry name" value="F-box domain"/>
    <property type="match status" value="1"/>
</dbReference>
<protein>
    <recommendedName>
        <fullName evidence="1">F-box domain-containing protein</fullName>
    </recommendedName>
</protein>
<dbReference type="GeneID" id="69019030"/>
<dbReference type="Proteomes" id="UP000613401">
    <property type="component" value="Unassembled WGS sequence"/>
</dbReference>
<reference evidence="2" key="1">
    <citation type="journal article" date="2020" name="Phytopathology">
        <title>Genome sequence and comparative analysis of Colletotrichum gloeosporioides isolated from Liriodendron leaves.</title>
        <authorList>
            <person name="Fu F.F."/>
            <person name="Hao Z."/>
            <person name="Wang P."/>
            <person name="Lu Y."/>
            <person name="Xue L.J."/>
            <person name="Wei G."/>
            <person name="Tian Y."/>
            <person name="Baishi H."/>
            <person name="Xu H."/>
            <person name="Shi J."/>
            <person name="Cheng T."/>
            <person name="Wang G."/>
            <person name="Yi Y."/>
            <person name="Chen J."/>
        </authorList>
    </citation>
    <scope>NUCLEOTIDE SEQUENCE</scope>
    <source>
        <strain evidence="2">Lc1</strain>
    </source>
</reference>
<gene>
    <name evidence="2" type="ORF">GCG54_00011907</name>
</gene>
<proteinExistence type="predicted"/>
<dbReference type="CDD" id="cd09917">
    <property type="entry name" value="F-box_SF"/>
    <property type="match status" value="1"/>
</dbReference>
<evidence type="ECO:0000313" key="2">
    <source>
        <dbReference type="EMBL" id="KAF3797815.1"/>
    </source>
</evidence>
<sequence length="222" mass="26010">MGSSSQPSFCLLTQGPPEILHEILFYCQQNDLVCLSLTSHLFRDLTRPLIPAKPSLVSCDESLTEEPRLAACGQPIGDVAYHPYMHRRRRHHCFLHSRETCAEPWYCPRYPPGHRICHRKWCSHCECITCPLYKRLRDWAGDLKYCTICSRFTKRETTKKYKGRCLHGRPKTRKAPNNHWTAKKGQSYGYRWWRRWGTSGVDSWAYNEKPRTPGQMINARVV</sequence>
<keyword evidence="3" id="KW-1185">Reference proteome</keyword>
<dbReference type="Pfam" id="PF00646">
    <property type="entry name" value="F-box"/>
    <property type="match status" value="1"/>
</dbReference>
<dbReference type="InterPro" id="IPR036047">
    <property type="entry name" value="F-box-like_dom_sf"/>
</dbReference>
<dbReference type="EMBL" id="WVTB01000108">
    <property type="protein sequence ID" value="KAF3797815.1"/>
    <property type="molecule type" value="Genomic_DNA"/>
</dbReference>
<evidence type="ECO:0000313" key="3">
    <source>
        <dbReference type="Proteomes" id="UP000613401"/>
    </source>
</evidence>
<evidence type="ECO:0000259" key="1">
    <source>
        <dbReference type="Pfam" id="PF00646"/>
    </source>
</evidence>
<organism evidence="2 3">
    <name type="scientific">Colletotrichum gloeosporioides</name>
    <name type="common">Anthracnose fungus</name>
    <name type="synonym">Glomerella cingulata</name>
    <dbReference type="NCBI Taxonomy" id="474922"/>
    <lineage>
        <taxon>Eukaryota</taxon>
        <taxon>Fungi</taxon>
        <taxon>Dikarya</taxon>
        <taxon>Ascomycota</taxon>
        <taxon>Pezizomycotina</taxon>
        <taxon>Sordariomycetes</taxon>
        <taxon>Hypocreomycetidae</taxon>
        <taxon>Glomerellales</taxon>
        <taxon>Glomerellaceae</taxon>
        <taxon>Colletotrichum</taxon>
        <taxon>Colletotrichum gloeosporioides species complex</taxon>
    </lineage>
</organism>
<comment type="caution">
    <text evidence="2">The sequence shown here is derived from an EMBL/GenBank/DDBJ whole genome shotgun (WGS) entry which is preliminary data.</text>
</comment>